<evidence type="ECO:0008006" key="2">
    <source>
        <dbReference type="Google" id="ProtNLM"/>
    </source>
</evidence>
<reference evidence="1" key="1">
    <citation type="submission" date="2020-06" db="EMBL/GenBank/DDBJ databases">
        <title>Unique genomic features of the anaerobic methanotrophic archaea.</title>
        <authorList>
            <person name="Chadwick G.L."/>
            <person name="Skennerton C.T."/>
            <person name="Laso-Perez R."/>
            <person name="Leu A.O."/>
            <person name="Speth D.R."/>
            <person name="Yu H."/>
            <person name="Morgan-Lang C."/>
            <person name="Hatzenpichler R."/>
            <person name="Goudeau D."/>
            <person name="Malmstrom R."/>
            <person name="Brazelton W.J."/>
            <person name="Woyke T."/>
            <person name="Hallam S.J."/>
            <person name="Tyson G.W."/>
            <person name="Wegener G."/>
            <person name="Boetius A."/>
            <person name="Orphan V."/>
        </authorList>
    </citation>
    <scope>NUCLEOTIDE SEQUENCE</scope>
</reference>
<dbReference type="PANTHER" id="PTHR39550:SF1">
    <property type="entry name" value="SLL0658 PROTEIN"/>
    <property type="match status" value="1"/>
</dbReference>
<dbReference type="SUPFAM" id="SSF88723">
    <property type="entry name" value="PIN domain-like"/>
    <property type="match status" value="1"/>
</dbReference>
<protein>
    <recommendedName>
        <fullName evidence="2">PIN domain-containing protein</fullName>
    </recommendedName>
</protein>
<dbReference type="PANTHER" id="PTHR39550">
    <property type="entry name" value="SLL0658 PROTEIN"/>
    <property type="match status" value="1"/>
</dbReference>
<evidence type="ECO:0000313" key="1">
    <source>
        <dbReference type="EMBL" id="QNO47927.1"/>
    </source>
</evidence>
<organism evidence="1">
    <name type="scientific">Candidatus Methanogaster sp. ANME-2c ERB4</name>
    <dbReference type="NCBI Taxonomy" id="2759911"/>
    <lineage>
        <taxon>Archaea</taxon>
        <taxon>Methanobacteriati</taxon>
        <taxon>Methanobacteriota</taxon>
        <taxon>Stenosarchaea group</taxon>
        <taxon>Methanomicrobia</taxon>
        <taxon>Methanosarcinales</taxon>
        <taxon>ANME-2 cluster</taxon>
        <taxon>Candidatus Methanogasteraceae</taxon>
        <taxon>Candidatus Methanogaster</taxon>
    </lineage>
</organism>
<proteinExistence type="predicted"/>
<name>A0A7G9YIU3_9EURY</name>
<dbReference type="AlphaFoldDB" id="A0A7G9YIU3"/>
<dbReference type="Pfam" id="PF11848">
    <property type="entry name" value="DUF3368"/>
    <property type="match status" value="1"/>
</dbReference>
<accession>A0A7G9YIU3</accession>
<dbReference type="InterPro" id="IPR021799">
    <property type="entry name" value="PIN-like_prokaryotic"/>
</dbReference>
<dbReference type="EMBL" id="MT631283">
    <property type="protein sequence ID" value="QNO47927.1"/>
    <property type="molecule type" value="Genomic_DNA"/>
</dbReference>
<sequence>MAVLDASPIIYYSRIGELYWLLGFYRSLKTTGSIVRETVDDARGLNKPGVSAIEMALSKGWISVSDLSDDEKDSARNIAKSEGIEPEDAEIIVLAMNENDIVVTNDRMLRLAALAHGLKVHWATTPILIGCRENRITVAQAKSMINRLVDAGLRVKSQTLVTIYTVIEHFRKLELSYSFSKR</sequence>
<dbReference type="InterPro" id="IPR029060">
    <property type="entry name" value="PIN-like_dom_sf"/>
</dbReference>
<gene>
    <name evidence="1" type="ORF">DBNCDMDK_00015</name>
</gene>